<protein>
    <submittedName>
        <fullName evidence="2">RCG48955</fullName>
    </submittedName>
</protein>
<feature type="region of interest" description="Disordered" evidence="1">
    <location>
        <begin position="29"/>
        <end position="51"/>
    </location>
</feature>
<accession>A6IFK6</accession>
<evidence type="ECO:0000313" key="2">
    <source>
        <dbReference type="EMBL" id="EDM17044.1"/>
    </source>
</evidence>
<feature type="compositionally biased region" description="Polar residues" evidence="1">
    <location>
        <begin position="41"/>
        <end position="51"/>
    </location>
</feature>
<dbReference type="EMBL" id="CH473960">
    <property type="protein sequence ID" value="EDM17044.1"/>
    <property type="molecule type" value="Genomic_DNA"/>
</dbReference>
<evidence type="ECO:0000313" key="3">
    <source>
        <dbReference type="Proteomes" id="UP000234681"/>
    </source>
</evidence>
<organism evidence="2 3">
    <name type="scientific">Rattus norvegicus</name>
    <name type="common">Rat</name>
    <dbReference type="NCBI Taxonomy" id="10116"/>
    <lineage>
        <taxon>Eukaryota</taxon>
        <taxon>Metazoa</taxon>
        <taxon>Chordata</taxon>
        <taxon>Craniata</taxon>
        <taxon>Vertebrata</taxon>
        <taxon>Euteleostomi</taxon>
        <taxon>Mammalia</taxon>
        <taxon>Eutheria</taxon>
        <taxon>Euarchontoglires</taxon>
        <taxon>Glires</taxon>
        <taxon>Rodentia</taxon>
        <taxon>Myomorpha</taxon>
        <taxon>Muroidea</taxon>
        <taxon>Muridae</taxon>
        <taxon>Murinae</taxon>
        <taxon>Rattus</taxon>
    </lineage>
</organism>
<reference evidence="2 3" key="1">
    <citation type="submission" date="2005-09" db="EMBL/GenBank/DDBJ databases">
        <authorList>
            <person name="Mural R.J."/>
            <person name="Li P.W."/>
            <person name="Adams M.D."/>
            <person name="Amanatides P.G."/>
            <person name="Baden-Tillson H."/>
            <person name="Barnstead M."/>
            <person name="Chin S.H."/>
            <person name="Dew I."/>
            <person name="Evans C.A."/>
            <person name="Ferriera S."/>
            <person name="Flanigan M."/>
            <person name="Fosler C."/>
            <person name="Glodek A."/>
            <person name="Gu Z."/>
            <person name="Holt R.A."/>
            <person name="Jennings D."/>
            <person name="Kraft C.L."/>
            <person name="Lu F."/>
            <person name="Nguyen T."/>
            <person name="Nusskern D.R."/>
            <person name="Pfannkoch C.M."/>
            <person name="Sitter C."/>
            <person name="Sutton G.G."/>
            <person name="Venter J.C."/>
            <person name="Wang Z."/>
            <person name="Woodage T."/>
            <person name="Zheng X.H."/>
            <person name="Zhong F."/>
        </authorList>
    </citation>
    <scope>NUCLEOTIDE SEQUENCE [LARGE SCALE GENOMIC DNA]</scope>
    <source>
        <strain>BN</strain>
        <strain evidence="3">Sprague-Dawley</strain>
    </source>
</reference>
<evidence type="ECO:0000256" key="1">
    <source>
        <dbReference type="SAM" id="MobiDB-lite"/>
    </source>
</evidence>
<proteinExistence type="predicted"/>
<sequence>MSNPLFSTQYKAPAQSIVLQTSQLRSGITAQPLHPALPHTSGKTNKQKTTN</sequence>
<dbReference type="Proteomes" id="UP000234681">
    <property type="component" value="Chromosome 7"/>
</dbReference>
<dbReference type="AlphaFoldDB" id="A6IFK6"/>
<name>A6IFK6_RAT</name>
<gene>
    <name evidence="2" type="ORF">rCG_48955</name>
</gene>